<evidence type="ECO:0000256" key="1">
    <source>
        <dbReference type="SAM" id="MobiDB-lite"/>
    </source>
</evidence>
<evidence type="ECO:0000313" key="3">
    <source>
        <dbReference type="Proteomes" id="UP001470230"/>
    </source>
</evidence>
<dbReference type="Proteomes" id="UP001470230">
    <property type="component" value="Unassembled WGS sequence"/>
</dbReference>
<evidence type="ECO:0000313" key="2">
    <source>
        <dbReference type="EMBL" id="KAK8864018.1"/>
    </source>
</evidence>
<protein>
    <submittedName>
        <fullName evidence="2">Uncharacterized protein</fullName>
    </submittedName>
</protein>
<organism evidence="2 3">
    <name type="scientific">Tritrichomonas musculus</name>
    <dbReference type="NCBI Taxonomy" id="1915356"/>
    <lineage>
        <taxon>Eukaryota</taxon>
        <taxon>Metamonada</taxon>
        <taxon>Parabasalia</taxon>
        <taxon>Tritrichomonadida</taxon>
        <taxon>Tritrichomonadidae</taxon>
        <taxon>Tritrichomonas</taxon>
    </lineage>
</organism>
<gene>
    <name evidence="2" type="ORF">M9Y10_011712</name>
</gene>
<comment type="caution">
    <text evidence="2">The sequence shown here is derived from an EMBL/GenBank/DDBJ whole genome shotgun (WGS) entry which is preliminary data.</text>
</comment>
<feature type="region of interest" description="Disordered" evidence="1">
    <location>
        <begin position="82"/>
        <end position="105"/>
    </location>
</feature>
<reference evidence="2 3" key="1">
    <citation type="submission" date="2024-04" db="EMBL/GenBank/DDBJ databases">
        <title>Tritrichomonas musculus Genome.</title>
        <authorList>
            <person name="Alves-Ferreira E."/>
            <person name="Grigg M."/>
            <person name="Lorenzi H."/>
            <person name="Galac M."/>
        </authorList>
    </citation>
    <scope>NUCLEOTIDE SEQUENCE [LARGE SCALE GENOMIC DNA]</scope>
    <source>
        <strain evidence="2 3">EAF2021</strain>
    </source>
</reference>
<sequence length="217" mass="25718">MHENPVEIICEKIIPYIEDPPRKLFDQEKLKKDLFNSEQLTIEEEILFNEISVLVEIPKEIYAIDNKKQYIEKNIAPKLIQAQKNKSKNQSESIKKDMKTDEKPNGVGWENIDKELLQIKGLHPEGIDTSDADFKKIADDYKNFFQERCENIVEKNKKNIINDIELREFMIRHNRFVPLFNLPHISADLLEQMAARFSRMKKDPDEIEKEYDKIELK</sequence>
<feature type="compositionally biased region" description="Basic and acidic residues" evidence="1">
    <location>
        <begin position="93"/>
        <end position="104"/>
    </location>
</feature>
<feature type="compositionally biased region" description="Polar residues" evidence="1">
    <location>
        <begin position="82"/>
        <end position="92"/>
    </location>
</feature>
<proteinExistence type="predicted"/>
<accession>A0ABR2IK23</accession>
<name>A0ABR2IK23_9EUKA</name>
<keyword evidence="3" id="KW-1185">Reference proteome</keyword>
<dbReference type="EMBL" id="JAPFFF010000017">
    <property type="protein sequence ID" value="KAK8864018.1"/>
    <property type="molecule type" value="Genomic_DNA"/>
</dbReference>